<feature type="region of interest" description="Disordered" evidence="1">
    <location>
        <begin position="1"/>
        <end position="60"/>
    </location>
</feature>
<organism evidence="2 3">
    <name type="scientific">Halocaridina rubra</name>
    <name type="common">Hawaiian red shrimp</name>
    <dbReference type="NCBI Taxonomy" id="373956"/>
    <lineage>
        <taxon>Eukaryota</taxon>
        <taxon>Metazoa</taxon>
        <taxon>Ecdysozoa</taxon>
        <taxon>Arthropoda</taxon>
        <taxon>Crustacea</taxon>
        <taxon>Multicrustacea</taxon>
        <taxon>Malacostraca</taxon>
        <taxon>Eumalacostraca</taxon>
        <taxon>Eucarida</taxon>
        <taxon>Decapoda</taxon>
        <taxon>Pleocyemata</taxon>
        <taxon>Caridea</taxon>
        <taxon>Atyoidea</taxon>
        <taxon>Atyidae</taxon>
        <taxon>Halocaridina</taxon>
    </lineage>
</organism>
<sequence>RQAAKQAGRQADRQAGRQAGRQEGRQADIEEGTGSQRNGRDRLKQRSRPRPPEAGVRVKC</sequence>
<dbReference type="AlphaFoldDB" id="A0AAN8WH94"/>
<protein>
    <submittedName>
        <fullName evidence="2">Uncharacterized protein</fullName>
    </submittedName>
</protein>
<evidence type="ECO:0000313" key="3">
    <source>
        <dbReference type="Proteomes" id="UP001381693"/>
    </source>
</evidence>
<dbReference type="EMBL" id="JAXCGZ010019557">
    <property type="protein sequence ID" value="KAK7065986.1"/>
    <property type="molecule type" value="Genomic_DNA"/>
</dbReference>
<feature type="non-terminal residue" evidence="2">
    <location>
        <position position="1"/>
    </location>
</feature>
<accession>A0AAN8WH94</accession>
<keyword evidence="3" id="KW-1185">Reference proteome</keyword>
<feature type="compositionally biased region" description="Basic and acidic residues" evidence="1">
    <location>
        <begin position="10"/>
        <end position="28"/>
    </location>
</feature>
<evidence type="ECO:0000256" key="1">
    <source>
        <dbReference type="SAM" id="MobiDB-lite"/>
    </source>
</evidence>
<comment type="caution">
    <text evidence="2">The sequence shown here is derived from an EMBL/GenBank/DDBJ whole genome shotgun (WGS) entry which is preliminary data.</text>
</comment>
<evidence type="ECO:0000313" key="2">
    <source>
        <dbReference type="EMBL" id="KAK7065986.1"/>
    </source>
</evidence>
<reference evidence="2 3" key="1">
    <citation type="submission" date="2023-11" db="EMBL/GenBank/DDBJ databases">
        <title>Halocaridina rubra genome assembly.</title>
        <authorList>
            <person name="Smith C."/>
        </authorList>
    </citation>
    <scope>NUCLEOTIDE SEQUENCE [LARGE SCALE GENOMIC DNA]</scope>
    <source>
        <strain evidence="2">EP-1</strain>
        <tissue evidence="2">Whole</tissue>
    </source>
</reference>
<name>A0AAN8WH94_HALRR</name>
<dbReference type="Proteomes" id="UP001381693">
    <property type="component" value="Unassembled WGS sequence"/>
</dbReference>
<proteinExistence type="predicted"/>
<gene>
    <name evidence="2" type="ORF">SK128_016174</name>
</gene>